<dbReference type="Pfam" id="PF02558">
    <property type="entry name" value="ApbA"/>
    <property type="match status" value="1"/>
</dbReference>
<dbReference type="AlphaFoldDB" id="W9ZPH1"/>
<dbReference type="PRINTS" id="PR00420">
    <property type="entry name" value="RNGMNOXGNASE"/>
</dbReference>
<dbReference type="InterPro" id="IPR003710">
    <property type="entry name" value="ApbA"/>
</dbReference>
<evidence type="ECO:0000259" key="5">
    <source>
        <dbReference type="Pfam" id="PF08546"/>
    </source>
</evidence>
<dbReference type="VEuPathDB" id="FungiDB:FOMG_13273"/>
<name>W9ZPH1_FUSOX</name>
<dbReference type="Proteomes" id="UP000030703">
    <property type="component" value="Unassembled WGS sequence"/>
</dbReference>
<dbReference type="InterPro" id="IPR013332">
    <property type="entry name" value="KPR_N"/>
</dbReference>
<dbReference type="Pfam" id="PF08546">
    <property type="entry name" value="ApbA_C"/>
    <property type="match status" value="1"/>
</dbReference>
<dbReference type="PANTHER" id="PTHR21708">
    <property type="entry name" value="PROBABLE 2-DEHYDROPANTOATE 2-REDUCTASE"/>
    <property type="match status" value="1"/>
</dbReference>
<dbReference type="InterPro" id="IPR036291">
    <property type="entry name" value="NAD(P)-bd_dom_sf"/>
</dbReference>
<evidence type="ECO:0000313" key="6">
    <source>
        <dbReference type="EMBL" id="EXK30467.1"/>
    </source>
</evidence>
<accession>W9ZPH1</accession>
<protein>
    <submittedName>
        <fullName evidence="6">2-dehydropantoate 2-reductase</fullName>
    </submittedName>
</protein>
<dbReference type="Gene3D" id="1.10.1040.10">
    <property type="entry name" value="N-(1-d-carboxylethyl)-l-norvaline Dehydrogenase, domain 2"/>
    <property type="match status" value="1"/>
</dbReference>
<feature type="domain" description="Ketopantoate reductase C-terminal" evidence="5">
    <location>
        <begin position="202"/>
        <end position="330"/>
    </location>
</feature>
<dbReference type="EMBL" id="JH659340">
    <property type="protein sequence ID" value="EXK30467.1"/>
    <property type="molecule type" value="Genomic_DNA"/>
</dbReference>
<keyword evidence="3" id="KW-0560">Oxidoreductase</keyword>
<dbReference type="FunFam" id="1.10.1040.10:FF:000017">
    <property type="entry name" value="2-dehydropantoate 2-reductase"/>
    <property type="match status" value="1"/>
</dbReference>
<evidence type="ECO:0000259" key="4">
    <source>
        <dbReference type="Pfam" id="PF02558"/>
    </source>
</evidence>
<organism evidence="6">
    <name type="scientific">Fusarium oxysporum f. sp. melonis 26406</name>
    <dbReference type="NCBI Taxonomy" id="1089452"/>
    <lineage>
        <taxon>Eukaryota</taxon>
        <taxon>Fungi</taxon>
        <taxon>Dikarya</taxon>
        <taxon>Ascomycota</taxon>
        <taxon>Pezizomycotina</taxon>
        <taxon>Sordariomycetes</taxon>
        <taxon>Hypocreomycetidae</taxon>
        <taxon>Hypocreales</taxon>
        <taxon>Nectriaceae</taxon>
        <taxon>Fusarium</taxon>
        <taxon>Fusarium oxysporum species complex</taxon>
    </lineage>
</organism>
<dbReference type="PANTHER" id="PTHR21708:SF30">
    <property type="entry name" value="2-DEHYDROPANTOATE 2-REDUCTASE-RELATED"/>
    <property type="match status" value="1"/>
</dbReference>
<dbReference type="Gene3D" id="3.40.50.720">
    <property type="entry name" value="NAD(P)-binding Rossmann-like Domain"/>
    <property type="match status" value="1"/>
</dbReference>
<dbReference type="SUPFAM" id="SSF48179">
    <property type="entry name" value="6-phosphogluconate dehydrogenase C-terminal domain-like"/>
    <property type="match status" value="1"/>
</dbReference>
<evidence type="ECO:0000256" key="1">
    <source>
        <dbReference type="ARBA" id="ARBA00007870"/>
    </source>
</evidence>
<reference evidence="6" key="1">
    <citation type="submission" date="2012-04" db="EMBL/GenBank/DDBJ databases">
        <title>The Genome Sequence of Fusarium oxysporum melonis.</title>
        <authorList>
            <consortium name="The Broad Institute Genome Sequencing Platform"/>
            <person name="Ma L.-J."/>
            <person name="Gale L.R."/>
            <person name="Schwartz D.C."/>
            <person name="Zhou S."/>
            <person name="Corby-Kistler H."/>
            <person name="Young S.K."/>
            <person name="Zeng Q."/>
            <person name="Gargeya S."/>
            <person name="Fitzgerald M."/>
            <person name="Haas B."/>
            <person name="Abouelleil A."/>
            <person name="Alvarado L."/>
            <person name="Arachchi H.M."/>
            <person name="Berlin A."/>
            <person name="Brown A."/>
            <person name="Chapman S.B."/>
            <person name="Chen Z."/>
            <person name="Dunbar C."/>
            <person name="Freedman E."/>
            <person name="Gearin G."/>
            <person name="Goldberg J."/>
            <person name="Griggs A."/>
            <person name="Gujja S."/>
            <person name="Heiman D."/>
            <person name="Howarth C."/>
            <person name="Larson L."/>
            <person name="Lui A."/>
            <person name="MacDonald P.J.P."/>
            <person name="Montmayeur A."/>
            <person name="Murphy C."/>
            <person name="Neiman D."/>
            <person name="Pearson M."/>
            <person name="Priest M."/>
            <person name="Roberts A."/>
            <person name="Saif S."/>
            <person name="Shea T."/>
            <person name="Shenoy N."/>
            <person name="Sisk P."/>
            <person name="Stolte C."/>
            <person name="Sykes S."/>
            <person name="Wortman J."/>
            <person name="Nusbaum C."/>
            <person name="Birren B."/>
        </authorList>
    </citation>
    <scope>NUCLEOTIDE SEQUENCE</scope>
    <source>
        <strain evidence="6">26406</strain>
    </source>
</reference>
<sequence length="353" mass="38806">MSQPVRVLIVGGGGVGTIAAYNLEKGGLATVTMVLRSNYTVVKESGFHIESCDHGTIKEWRPSGGLLNMVPDSGSSENPYEYVVCCTKNTPDVPPSMVHVLQPAIKPSYSTVLLVQNGLNIEKPFEQAFPNNIILSGVSLCGAEEPVPGHIIHNDSDRLLVGAFANEKIKVQLKAEAAQVFVNMYKASGCVRADLDEDVVFTRWRKLVFNAVFNPICALTNLDTSRLRLISVENPGTEDNIIDSLIRPAMEEVRAAAREASGVELGTDVIDSLIESDPITGFIMPSMQQDLRKGRFIEYETILGEALRAGEAVGVKMPIIMTLYYLCKSVQFRMRDSRGLVDIQALRRKYEQK</sequence>
<dbReference type="GO" id="GO:0015940">
    <property type="term" value="P:pantothenate biosynthetic process"/>
    <property type="evidence" value="ECO:0007669"/>
    <property type="project" value="InterPro"/>
</dbReference>
<evidence type="ECO:0000256" key="2">
    <source>
        <dbReference type="ARBA" id="ARBA00022857"/>
    </source>
</evidence>
<evidence type="ECO:0000256" key="3">
    <source>
        <dbReference type="ARBA" id="ARBA00023002"/>
    </source>
</evidence>
<dbReference type="InterPro" id="IPR013328">
    <property type="entry name" value="6PGD_dom2"/>
</dbReference>
<dbReference type="OrthoDB" id="3609at2759"/>
<comment type="similarity">
    <text evidence="1">Belongs to the ketopantoate reductase family.</text>
</comment>
<dbReference type="InterPro" id="IPR013752">
    <property type="entry name" value="KPA_reductase"/>
</dbReference>
<reference evidence="6" key="2">
    <citation type="submission" date="2012-05" db="EMBL/GenBank/DDBJ databases">
        <title>Annotation of the Genome Sequence of Fusarium oxysporum f. sp. melonis 26406.</title>
        <authorList>
            <consortium name="The Broad Institute Genomics Platform"/>
            <person name="Ma L.-J."/>
            <person name="Corby-Kistler H."/>
            <person name="Broz K."/>
            <person name="Gale L.R."/>
            <person name="Jonkers W."/>
            <person name="O'Donnell K."/>
            <person name="Ploetz R."/>
            <person name="Steinberg C."/>
            <person name="Schwartz D.C."/>
            <person name="VanEtten H."/>
            <person name="Zhou S."/>
            <person name="Young S.K."/>
            <person name="Zeng Q."/>
            <person name="Gargeya S."/>
            <person name="Fitzgerald M."/>
            <person name="Abouelleil A."/>
            <person name="Alvarado L."/>
            <person name="Chapman S.B."/>
            <person name="Gainer-Dewar J."/>
            <person name="Goldberg J."/>
            <person name="Griggs A."/>
            <person name="Gujja S."/>
            <person name="Hansen M."/>
            <person name="Howarth C."/>
            <person name="Imamovic A."/>
            <person name="Ireland A."/>
            <person name="Larimer J."/>
            <person name="McCowan C."/>
            <person name="Murphy C."/>
            <person name="Pearson M."/>
            <person name="Poon T.W."/>
            <person name="Priest M."/>
            <person name="Roberts A."/>
            <person name="Saif S."/>
            <person name="Shea T."/>
            <person name="Sykes S."/>
            <person name="Wortman J."/>
            <person name="Nusbaum C."/>
            <person name="Birren B."/>
        </authorList>
    </citation>
    <scope>NUCLEOTIDE SEQUENCE</scope>
    <source>
        <strain evidence="6">26406</strain>
    </source>
</reference>
<keyword evidence="2" id="KW-0521">NADP</keyword>
<feature type="domain" description="Ketopantoate reductase N-terminal" evidence="4">
    <location>
        <begin position="7"/>
        <end position="165"/>
    </location>
</feature>
<proteinExistence type="inferred from homology"/>
<dbReference type="InterPro" id="IPR051402">
    <property type="entry name" value="KPR-Related"/>
</dbReference>
<dbReference type="NCBIfam" id="TIGR00745">
    <property type="entry name" value="apbA_panE"/>
    <property type="match status" value="1"/>
</dbReference>
<dbReference type="SUPFAM" id="SSF51735">
    <property type="entry name" value="NAD(P)-binding Rossmann-fold domains"/>
    <property type="match status" value="1"/>
</dbReference>
<gene>
    <name evidence="6" type="ORF">FOMG_13273</name>
</gene>
<dbReference type="GO" id="GO:0008677">
    <property type="term" value="F:2-dehydropantoate 2-reductase activity"/>
    <property type="evidence" value="ECO:0007669"/>
    <property type="project" value="InterPro"/>
</dbReference>
<dbReference type="InterPro" id="IPR008927">
    <property type="entry name" value="6-PGluconate_DH-like_C_sf"/>
</dbReference>
<dbReference type="GO" id="GO:0005737">
    <property type="term" value="C:cytoplasm"/>
    <property type="evidence" value="ECO:0007669"/>
    <property type="project" value="TreeGrafter"/>
</dbReference>
<dbReference type="HOGENOM" id="CLU_031468_2_1_1"/>